<protein>
    <recommendedName>
        <fullName evidence="6">SLC26A/SulP transporter domain-containing protein</fullName>
    </recommendedName>
</protein>
<evidence type="ECO:0000313" key="7">
    <source>
        <dbReference type="EMBL" id="GBG79449.1"/>
    </source>
</evidence>
<sequence>MAGDYGAREDSPECKVTIPPKRAILDDAMSILPVTAVRDPFKDFRGKRRREQIKLLIYSIFPIVEWIQQYSWKLFRDDIIAGLTIASLAVPQDIAYAKLAHLPAENGLYSSLLPPYVYSVFGSSRQLAIGPVAVVSLLLGELLNKEFKPYLDRKGIATDKASDKLGSFDPNPQYVYFAFLVTFLTGLIQLGLGLFRLGFIIEYMSHSVVVGFMAGAAVTIAGSQLKGLLGYTTYTPKSNIQSIINSIHEHTEQFKWQTFTLGMVFLTYLLIAKVLFKWQTFTLGMVFLTYLLIAKVLAKKNKKFFYFAATGPLVSVVLSAAFIKVAGIKRLHVKTVGRLPKGLPSSSFEHFDWDQTSRALKVAAITAFVALTEAVAIGRTFAIKNNYHIDGSREMTACGLMNIGSSLTSGYVTTGSFSRSAVNQTAGAKTTVSNIVMATVILFTLIFITPLFVNIPQ</sequence>
<evidence type="ECO:0000256" key="2">
    <source>
        <dbReference type="ARBA" id="ARBA00022692"/>
    </source>
</evidence>
<dbReference type="AlphaFoldDB" id="A0A388LAW0"/>
<dbReference type="EMBL" id="BFEA01000320">
    <property type="protein sequence ID" value="GBG79449.1"/>
    <property type="molecule type" value="Genomic_DNA"/>
</dbReference>
<feature type="transmembrane region" description="Helical" evidence="5">
    <location>
        <begin position="207"/>
        <end position="225"/>
    </location>
</feature>
<feature type="transmembrane region" description="Helical" evidence="5">
    <location>
        <begin position="435"/>
        <end position="455"/>
    </location>
</feature>
<evidence type="ECO:0000259" key="6">
    <source>
        <dbReference type="Pfam" id="PF00916"/>
    </source>
</evidence>
<dbReference type="Proteomes" id="UP000265515">
    <property type="component" value="Unassembled WGS sequence"/>
</dbReference>
<dbReference type="InterPro" id="IPR011547">
    <property type="entry name" value="SLC26A/SulP_dom"/>
</dbReference>
<feature type="transmembrane region" description="Helical" evidence="5">
    <location>
        <begin position="281"/>
        <end position="298"/>
    </location>
</feature>
<feature type="domain" description="SLC26A/SulP transporter" evidence="6">
    <location>
        <begin position="75"/>
        <end position="275"/>
    </location>
</feature>
<comment type="caution">
    <text evidence="7">The sequence shown here is derived from an EMBL/GenBank/DDBJ whole genome shotgun (WGS) entry which is preliminary data.</text>
</comment>
<organism evidence="7 8">
    <name type="scientific">Chara braunii</name>
    <name type="common">Braun's stonewort</name>
    <dbReference type="NCBI Taxonomy" id="69332"/>
    <lineage>
        <taxon>Eukaryota</taxon>
        <taxon>Viridiplantae</taxon>
        <taxon>Streptophyta</taxon>
        <taxon>Charophyceae</taxon>
        <taxon>Charales</taxon>
        <taxon>Characeae</taxon>
        <taxon>Chara</taxon>
    </lineage>
</organism>
<feature type="domain" description="SLC26A/SulP transporter" evidence="6">
    <location>
        <begin position="276"/>
        <end position="457"/>
    </location>
</feature>
<evidence type="ECO:0000256" key="1">
    <source>
        <dbReference type="ARBA" id="ARBA00004141"/>
    </source>
</evidence>
<dbReference type="OrthoDB" id="288203at2759"/>
<evidence type="ECO:0000256" key="4">
    <source>
        <dbReference type="ARBA" id="ARBA00023136"/>
    </source>
</evidence>
<keyword evidence="8" id="KW-1185">Reference proteome</keyword>
<name>A0A388LAW0_CHABU</name>
<dbReference type="OMA" id="CKDCTIG"/>
<evidence type="ECO:0000313" key="8">
    <source>
        <dbReference type="Proteomes" id="UP000265515"/>
    </source>
</evidence>
<feature type="transmembrane region" description="Helical" evidence="5">
    <location>
        <begin position="304"/>
        <end position="323"/>
    </location>
</feature>
<keyword evidence="3 5" id="KW-1133">Transmembrane helix</keyword>
<feature type="non-terminal residue" evidence="7">
    <location>
        <position position="457"/>
    </location>
</feature>
<feature type="transmembrane region" description="Helical" evidence="5">
    <location>
        <begin position="55"/>
        <end position="72"/>
    </location>
</feature>
<dbReference type="Gramene" id="GBG79449">
    <property type="protein sequence ID" value="GBG79449"/>
    <property type="gene ID" value="CBR_g29597"/>
</dbReference>
<dbReference type="GO" id="GO:0016020">
    <property type="term" value="C:membrane"/>
    <property type="evidence" value="ECO:0007669"/>
    <property type="project" value="UniProtKB-SubCell"/>
</dbReference>
<accession>A0A388LAW0</accession>
<keyword evidence="4 5" id="KW-0472">Membrane</keyword>
<evidence type="ECO:0000256" key="5">
    <source>
        <dbReference type="SAM" id="Phobius"/>
    </source>
</evidence>
<reference evidence="7 8" key="1">
    <citation type="journal article" date="2018" name="Cell">
        <title>The Chara Genome: Secondary Complexity and Implications for Plant Terrestrialization.</title>
        <authorList>
            <person name="Nishiyama T."/>
            <person name="Sakayama H."/>
            <person name="Vries J.D."/>
            <person name="Buschmann H."/>
            <person name="Saint-Marcoux D."/>
            <person name="Ullrich K.K."/>
            <person name="Haas F.B."/>
            <person name="Vanderstraeten L."/>
            <person name="Becker D."/>
            <person name="Lang D."/>
            <person name="Vosolsobe S."/>
            <person name="Rombauts S."/>
            <person name="Wilhelmsson P.K.I."/>
            <person name="Janitza P."/>
            <person name="Kern R."/>
            <person name="Heyl A."/>
            <person name="Rumpler F."/>
            <person name="Villalobos L.I.A.C."/>
            <person name="Clay J.M."/>
            <person name="Skokan R."/>
            <person name="Toyoda A."/>
            <person name="Suzuki Y."/>
            <person name="Kagoshima H."/>
            <person name="Schijlen E."/>
            <person name="Tajeshwar N."/>
            <person name="Catarino B."/>
            <person name="Hetherington A.J."/>
            <person name="Saltykova A."/>
            <person name="Bonnot C."/>
            <person name="Breuninger H."/>
            <person name="Symeonidi A."/>
            <person name="Radhakrishnan G.V."/>
            <person name="Van Nieuwerburgh F."/>
            <person name="Deforce D."/>
            <person name="Chang C."/>
            <person name="Karol K.G."/>
            <person name="Hedrich R."/>
            <person name="Ulvskov P."/>
            <person name="Glockner G."/>
            <person name="Delwiche C.F."/>
            <person name="Petrasek J."/>
            <person name="Van de Peer Y."/>
            <person name="Friml J."/>
            <person name="Beilby M."/>
            <person name="Dolan L."/>
            <person name="Kohara Y."/>
            <person name="Sugano S."/>
            <person name="Fujiyama A."/>
            <person name="Delaux P.-M."/>
            <person name="Quint M."/>
            <person name="TheiBen G."/>
            <person name="Hagemann M."/>
            <person name="Harholt J."/>
            <person name="Dunand C."/>
            <person name="Zachgo S."/>
            <person name="Langdale J."/>
            <person name="Maumus F."/>
            <person name="Straeten D.V.D."/>
            <person name="Gould S.B."/>
            <person name="Rensing S.A."/>
        </authorList>
    </citation>
    <scope>NUCLEOTIDE SEQUENCE [LARGE SCALE GENOMIC DNA]</scope>
    <source>
        <strain evidence="7 8">S276</strain>
    </source>
</reference>
<dbReference type="Pfam" id="PF00916">
    <property type="entry name" value="Sulfate_transp"/>
    <property type="match status" value="2"/>
</dbReference>
<evidence type="ECO:0000256" key="3">
    <source>
        <dbReference type="ARBA" id="ARBA00022989"/>
    </source>
</evidence>
<gene>
    <name evidence="7" type="ORF">CBR_g29597</name>
</gene>
<comment type="subcellular location">
    <subcellularLocation>
        <location evidence="1">Membrane</location>
        <topology evidence="1">Multi-pass membrane protein</topology>
    </subcellularLocation>
</comment>
<dbReference type="STRING" id="69332.A0A388LAW0"/>
<dbReference type="GO" id="GO:0055085">
    <property type="term" value="P:transmembrane transport"/>
    <property type="evidence" value="ECO:0007669"/>
    <property type="project" value="InterPro"/>
</dbReference>
<dbReference type="InterPro" id="IPR001902">
    <property type="entry name" value="SLC26A/SulP_fam"/>
</dbReference>
<feature type="transmembrane region" description="Helical" evidence="5">
    <location>
        <begin position="174"/>
        <end position="195"/>
    </location>
</feature>
<proteinExistence type="predicted"/>
<keyword evidence="2 5" id="KW-0812">Transmembrane</keyword>
<dbReference type="PANTHER" id="PTHR11814">
    <property type="entry name" value="SULFATE TRANSPORTER"/>
    <property type="match status" value="1"/>
</dbReference>